<dbReference type="Proteomes" id="UP001164720">
    <property type="component" value="Segment"/>
</dbReference>
<keyword evidence="1" id="KW-0812">Transmembrane</keyword>
<feature type="transmembrane region" description="Helical" evidence="1">
    <location>
        <begin position="12"/>
        <end position="33"/>
    </location>
</feature>
<dbReference type="EMBL" id="OP352608">
    <property type="protein sequence ID" value="UYE90919.1"/>
    <property type="molecule type" value="Genomic_DNA"/>
</dbReference>
<organism evidence="3 4">
    <name type="scientific">Escherichia phage vB_EcoM_SP13</name>
    <dbReference type="NCBI Taxonomy" id="2981577"/>
    <lineage>
        <taxon>Viruses</taxon>
        <taxon>Duplodnaviria</taxon>
        <taxon>Heunggongvirae</taxon>
        <taxon>Uroviricota</taxon>
        <taxon>Caudoviricetes</taxon>
        <taxon>Lindbergviridae</taxon>
        <taxon>Wifcevirus</taxon>
        <taxon>Wifcevirus SP13</taxon>
    </lineage>
</organism>
<dbReference type="EMBL" id="OP352608">
    <property type="protein sequence ID" value="UYE90918.1"/>
    <property type="molecule type" value="Genomic_DNA"/>
</dbReference>
<keyword evidence="1" id="KW-0472">Membrane</keyword>
<reference evidence="3" key="1">
    <citation type="submission" date="2022-08" db="EMBL/GenBank/DDBJ databases">
        <authorList>
            <person name="Ferreira A."/>
            <person name="Oliveira A."/>
            <person name="Oliveira H."/>
        </authorList>
    </citation>
    <scope>NUCLEOTIDE SEQUENCE</scope>
</reference>
<evidence type="ECO:0000256" key="1">
    <source>
        <dbReference type="SAM" id="Phobius"/>
    </source>
</evidence>
<protein>
    <submittedName>
        <fullName evidence="3">Uncharacterized protein</fullName>
    </submittedName>
</protein>
<keyword evidence="1" id="KW-1133">Transmembrane helix</keyword>
<sequence>MYEEVKKKDKIIYRIFIEKVLYFFLHYIIMYSYRDGMS</sequence>
<gene>
    <name evidence="2" type="ORF">SP13_006</name>
    <name evidence="3" type="ORF">SP13_109</name>
</gene>
<keyword evidence="4" id="KW-1185">Reference proteome</keyword>
<evidence type="ECO:0000313" key="4">
    <source>
        <dbReference type="Proteomes" id="UP001164720"/>
    </source>
</evidence>
<accession>A0A9X9JS50</accession>
<evidence type="ECO:0000313" key="3">
    <source>
        <dbReference type="EMBL" id="UYE90919.1"/>
    </source>
</evidence>
<name>A0A9X9JS50_9CAUD</name>
<proteinExistence type="predicted"/>
<evidence type="ECO:0000313" key="2">
    <source>
        <dbReference type="EMBL" id="UYE90918.1"/>
    </source>
</evidence>